<dbReference type="GO" id="GO:0004016">
    <property type="term" value="F:adenylate cyclase activity"/>
    <property type="evidence" value="ECO:0007669"/>
    <property type="project" value="UniProtKB-ARBA"/>
</dbReference>
<gene>
    <name evidence="3" type="ORF">D4Q52_18165</name>
</gene>
<dbReference type="Pfam" id="PF00211">
    <property type="entry name" value="Guanylate_cyc"/>
    <property type="match status" value="1"/>
</dbReference>
<sequence>MKFTTRLVLLVTVLTVGATLVTATLLTWTTRRAIITEAEASGEKVARLLARSASLASSIPAEVESLIAQEMVAQGTILAHFVEAAERARIPAEQINRQLKTITDDTVLDEIWITDENGHAYLHSLPGVDFTFSNSPQVQPQAYAFHDLLSGKQKVVDQDARKRDIDNEHFKYVGVGGVDKPRIVQVGRNARFLEELTMKVGLPRTVENLLADGDIDAVWVFDRKLDALVGPGIYGANLRDGPNQKELGPVRLVIADGQTRHVESRNNLSVIAPVHNEQKEIVGAALVRLPMNRVWATVQSQAEIAAVTASAIAAIGILLSIGVARYQSAPLRQITRAATALEAHEFDPKLLSPVLRRRDELGQLARVFTGMAGQVAAREEYLDSMVKQRTEELETRNRSLEGLSAALSKYLSPQVYSSIFSGHQVAEIASKRKKLTIFLSDIANFTATTDKLESEDLTAMLNRYLAEMAQIALKHGATIDKYVGDAVLAFFGDPESRGVKEDAIACVMMAIEMQQKLIELEAEWMETGAERPFRVRIGINTGYCTVGNFGSPDRMDYTIVGGEVNLTSRLEQSCEPGSILISHVTWSLVNEVINAEERPALTVKGFGEPVRAYAVRGLKAAAPAEVIRKELPGMRLFIDTAAADREEVRETLAKVVAELDDPT</sequence>
<dbReference type="Gene3D" id="6.10.340.10">
    <property type="match status" value="1"/>
</dbReference>
<dbReference type="PROSITE" id="PS50125">
    <property type="entry name" value="GUANYLATE_CYCLASE_2"/>
    <property type="match status" value="1"/>
</dbReference>
<dbReference type="InterPro" id="IPR029787">
    <property type="entry name" value="Nucleotide_cyclase"/>
</dbReference>
<feature type="domain" description="Guanylate cyclase" evidence="1">
    <location>
        <begin position="436"/>
        <end position="571"/>
    </location>
</feature>
<evidence type="ECO:0000313" key="3">
    <source>
        <dbReference type="EMBL" id="RJF70225.1"/>
    </source>
</evidence>
<dbReference type="SUPFAM" id="SSF158472">
    <property type="entry name" value="HAMP domain-like"/>
    <property type="match status" value="1"/>
</dbReference>
<dbReference type="Gene3D" id="3.30.70.1230">
    <property type="entry name" value="Nucleotide cyclase"/>
    <property type="match status" value="1"/>
</dbReference>
<dbReference type="SUPFAM" id="SSF55073">
    <property type="entry name" value="Nucleotide cyclase"/>
    <property type="match status" value="1"/>
</dbReference>
<dbReference type="RefSeq" id="WP_119857978.1">
    <property type="nucleotide sequence ID" value="NZ_QYYD01000019.1"/>
</dbReference>
<dbReference type="AlphaFoldDB" id="A0A418V2D8"/>
<name>A0A418V2D8_RHOPL</name>
<dbReference type="PROSITE" id="PS50885">
    <property type="entry name" value="HAMP"/>
    <property type="match status" value="1"/>
</dbReference>
<organism evidence="3 4">
    <name type="scientific">Rhodopseudomonas palustris</name>
    <dbReference type="NCBI Taxonomy" id="1076"/>
    <lineage>
        <taxon>Bacteria</taxon>
        <taxon>Pseudomonadati</taxon>
        <taxon>Pseudomonadota</taxon>
        <taxon>Alphaproteobacteria</taxon>
        <taxon>Hyphomicrobiales</taxon>
        <taxon>Nitrobacteraceae</taxon>
        <taxon>Rhodopseudomonas</taxon>
    </lineage>
</organism>
<evidence type="ECO:0000259" key="1">
    <source>
        <dbReference type="PROSITE" id="PS50125"/>
    </source>
</evidence>
<proteinExistence type="predicted"/>
<evidence type="ECO:0000313" key="4">
    <source>
        <dbReference type="Proteomes" id="UP000285523"/>
    </source>
</evidence>
<dbReference type="GO" id="GO:0035556">
    <property type="term" value="P:intracellular signal transduction"/>
    <property type="evidence" value="ECO:0007669"/>
    <property type="project" value="InterPro"/>
</dbReference>
<dbReference type="GO" id="GO:0006171">
    <property type="term" value="P:cAMP biosynthetic process"/>
    <property type="evidence" value="ECO:0007669"/>
    <property type="project" value="TreeGrafter"/>
</dbReference>
<dbReference type="PANTHER" id="PTHR43081">
    <property type="entry name" value="ADENYLATE CYCLASE, TERMINAL-DIFFERENTIATION SPECIFIC-RELATED"/>
    <property type="match status" value="1"/>
</dbReference>
<dbReference type="EMBL" id="QYYD01000019">
    <property type="protein sequence ID" value="RJF70225.1"/>
    <property type="molecule type" value="Genomic_DNA"/>
</dbReference>
<dbReference type="OrthoDB" id="9789782at2"/>
<dbReference type="SMART" id="SM00044">
    <property type="entry name" value="CYCc"/>
    <property type="match status" value="1"/>
</dbReference>
<dbReference type="InterPro" id="IPR001054">
    <property type="entry name" value="A/G_cyclase"/>
</dbReference>
<dbReference type="InterPro" id="IPR050697">
    <property type="entry name" value="Adenylyl/Guanylyl_Cyclase_3/4"/>
</dbReference>
<dbReference type="CDD" id="cd06225">
    <property type="entry name" value="HAMP"/>
    <property type="match status" value="1"/>
</dbReference>
<dbReference type="PANTHER" id="PTHR43081:SF18">
    <property type="entry name" value="BLL7624 PROTEIN"/>
    <property type="match status" value="1"/>
</dbReference>
<comment type="caution">
    <text evidence="3">The sequence shown here is derived from an EMBL/GenBank/DDBJ whole genome shotgun (WGS) entry which is preliminary data.</text>
</comment>
<dbReference type="InterPro" id="IPR003660">
    <property type="entry name" value="HAMP_dom"/>
</dbReference>
<feature type="domain" description="HAMP" evidence="2">
    <location>
        <begin position="325"/>
        <end position="380"/>
    </location>
</feature>
<protein>
    <submittedName>
        <fullName evidence="3">HAMP domain-containing protein</fullName>
    </submittedName>
</protein>
<dbReference type="CDD" id="cd07302">
    <property type="entry name" value="CHD"/>
    <property type="match status" value="1"/>
</dbReference>
<dbReference type="Pfam" id="PF00672">
    <property type="entry name" value="HAMP"/>
    <property type="match status" value="1"/>
</dbReference>
<evidence type="ECO:0000259" key="2">
    <source>
        <dbReference type="PROSITE" id="PS50885"/>
    </source>
</evidence>
<dbReference type="SMART" id="SM00304">
    <property type="entry name" value="HAMP"/>
    <property type="match status" value="1"/>
</dbReference>
<accession>A0A418V2D8</accession>
<dbReference type="GO" id="GO:0016020">
    <property type="term" value="C:membrane"/>
    <property type="evidence" value="ECO:0007669"/>
    <property type="project" value="InterPro"/>
</dbReference>
<dbReference type="Proteomes" id="UP000285523">
    <property type="component" value="Unassembled WGS sequence"/>
</dbReference>
<reference evidence="3 4" key="1">
    <citation type="submission" date="2018-09" db="EMBL/GenBank/DDBJ databases">
        <title>Draft genome sequence of Rhodopseudomonas palustris 2.1.18.</title>
        <authorList>
            <person name="Robertson S.L."/>
            <person name="Meyer T.E."/>
            <person name="Kyndt J.A."/>
        </authorList>
    </citation>
    <scope>NUCLEOTIDE SEQUENCE [LARGE SCALE GENOMIC DNA]</scope>
    <source>
        <strain evidence="3 4">2.1.18</strain>
    </source>
</reference>